<comment type="subcellular location">
    <subcellularLocation>
        <location evidence="1">Membrane</location>
    </subcellularLocation>
</comment>
<feature type="compositionally biased region" description="Basic and acidic residues" evidence="13">
    <location>
        <begin position="326"/>
        <end position="343"/>
    </location>
</feature>
<dbReference type="SMART" id="SM00314">
    <property type="entry name" value="RA"/>
    <property type="match status" value="2"/>
</dbReference>
<dbReference type="InterPro" id="IPR046349">
    <property type="entry name" value="C1-like_sf"/>
</dbReference>
<dbReference type="SUPFAM" id="SSF57889">
    <property type="entry name" value="Cysteine-rich domain"/>
    <property type="match status" value="2"/>
</dbReference>
<comment type="catalytic activity">
    <reaction evidence="12">
        <text>a 1,2-diacyl-sn-glycerol + ATP = a 1,2-diacyl-sn-glycero-3-phosphate + ADP + H(+)</text>
        <dbReference type="Rhea" id="RHEA:10272"/>
        <dbReference type="ChEBI" id="CHEBI:15378"/>
        <dbReference type="ChEBI" id="CHEBI:17815"/>
        <dbReference type="ChEBI" id="CHEBI:30616"/>
        <dbReference type="ChEBI" id="CHEBI:58608"/>
        <dbReference type="ChEBI" id="CHEBI:456216"/>
        <dbReference type="EC" id="2.7.1.107"/>
    </reaction>
</comment>
<feature type="domain" description="Phorbol-ester/DAG-type" evidence="14">
    <location>
        <begin position="182"/>
        <end position="233"/>
    </location>
</feature>
<protein>
    <recommendedName>
        <fullName evidence="12">Diacylglycerol kinase</fullName>
        <shortName evidence="12">DAG kinase</shortName>
        <ecNumber evidence="12">2.7.1.107</ecNumber>
    </recommendedName>
</protein>
<dbReference type="CDD" id="cd20854">
    <property type="entry name" value="C1_DGKtheta_typeV_rpt3"/>
    <property type="match status" value="1"/>
</dbReference>
<dbReference type="GO" id="GO:0005524">
    <property type="term" value="F:ATP binding"/>
    <property type="evidence" value="ECO:0007669"/>
    <property type="project" value="UniProtKB-KW"/>
</dbReference>
<dbReference type="EC" id="2.7.1.107" evidence="12"/>
<evidence type="ECO:0000256" key="4">
    <source>
        <dbReference type="ARBA" id="ARBA00022723"/>
    </source>
</evidence>
<evidence type="ECO:0000256" key="2">
    <source>
        <dbReference type="ARBA" id="ARBA00009280"/>
    </source>
</evidence>
<keyword evidence="9" id="KW-0862">Zinc</keyword>
<evidence type="ECO:0000259" key="14">
    <source>
        <dbReference type="PROSITE" id="PS50081"/>
    </source>
</evidence>
<dbReference type="PROSITE" id="PS50146">
    <property type="entry name" value="DAGK"/>
    <property type="match status" value="1"/>
</dbReference>
<dbReference type="FunFam" id="3.40.50.10330:FF:000011">
    <property type="entry name" value="Diacylglycerol kinase"/>
    <property type="match status" value="1"/>
</dbReference>
<evidence type="ECO:0000256" key="3">
    <source>
        <dbReference type="ARBA" id="ARBA00022679"/>
    </source>
</evidence>
<evidence type="ECO:0000259" key="15">
    <source>
        <dbReference type="PROSITE" id="PS50146"/>
    </source>
</evidence>
<feature type="domain" description="Phorbol-ester/DAG-type" evidence="14">
    <location>
        <begin position="23"/>
        <end position="73"/>
    </location>
</feature>
<dbReference type="FunFam" id="3.30.60.20:FF:000002">
    <property type="entry name" value="Diacylglycerol kinase"/>
    <property type="match status" value="1"/>
</dbReference>
<dbReference type="InterPro" id="IPR020454">
    <property type="entry name" value="DAG/PE-bd"/>
</dbReference>
<dbReference type="InterPro" id="IPR000756">
    <property type="entry name" value="Diacylglycerol_kin_accessory"/>
</dbReference>
<keyword evidence="10 12" id="KW-0067">ATP-binding</keyword>
<dbReference type="PANTHER" id="PTHR11255">
    <property type="entry name" value="DIACYLGLYCEROL KINASE"/>
    <property type="match status" value="1"/>
</dbReference>
<evidence type="ECO:0000256" key="13">
    <source>
        <dbReference type="SAM" id="MobiDB-lite"/>
    </source>
</evidence>
<dbReference type="PANTHER" id="PTHR11255:SF54">
    <property type="entry name" value="DIACYLGLYCEROL KINASE THETA"/>
    <property type="match status" value="1"/>
</dbReference>
<dbReference type="PROSITE" id="PS00479">
    <property type="entry name" value="ZF_DAG_PE_1"/>
    <property type="match status" value="2"/>
</dbReference>
<dbReference type="GO" id="GO:0008270">
    <property type="term" value="F:zinc ion binding"/>
    <property type="evidence" value="ECO:0007669"/>
    <property type="project" value="UniProtKB-KW"/>
</dbReference>
<dbReference type="SMART" id="SM00109">
    <property type="entry name" value="C1"/>
    <property type="match status" value="3"/>
</dbReference>
<sequence length="1004" mass="113422">MDDSENMVRGQGGGITPDDPGHGHFFIKKTFHKPTYCHHCTDMLWGLIGQGFVCEVCNFVVHERCLKTVVSACSSIATNLIKNPVAHSWSEAGHFKRKFCNVCRRRLEDSQAIRCESKFHRRIVKLFDVKKVHESTRILEDSQAIRCEICEYYAHEDCSDFSVSDCKECATYGPHKVNAVQYHHWREGNLPANSKCLACKKTCWSSECLSGMRCEWCGVTAHASCYRLLPTECNFGSLREIMLPPNCLTIPRMDVPMETVLGIKGRGDKRKRLHAEKINKILEPSNFEKLWESGAGFFSRLTKSGRTISEEWPSSGDTATTDDDERQGPTRSPKDKESKDKEKDLETEIIRVFDGNSSMKRKLYRTISVPKNAPAQAILEAALKTFHISDDPKNYYVSEASEYGVYFAGEKELDKNSPIRDQLLSPDGKRPSIFLRYKERDPNKGVIKVYPGGVRGTSGYKNIEVTKDTTTEEVIQLALRKFGFSDDIHDNPENFSLIEVSLDKGVTERMLEMSEKPWQLMQESRKESLRQNRMTRFYLQQKEDPHGPRISLFVGNLPTGLAQRQYEKILLDIIGPGNKWQAVDVIYYEYGALVLVYTTSEKANAVFNILQDAVFDEKQLLVLLLPNIQSQMIPDSTNPLLVFVNVKSGGCQGMELITSFRKLLNPHQVFNLENGGPLPGLYVFRNIPYYKILACGGDGTVGWVLSCLDNVGQDAVCQSPPLAIVPLGTGNDLARVLRWGPGYGGGEDPLNVLRDVIDADEIKLDRWTVIFHPNEKEQDETKIAIDHDTNCPNTNEDTTTIFVMNNYFGIGIDAEVCLDFHNAREGKPDKFNSRFHNKGVYVKIGLRKMINRRSLERDLHRYIKVEVDGKPIDLPPVEGLIILNILSWGSGSNPWGPEREDQFAKPTHYDGMLEIIGVTGVVHMGQIHSGLRTGIRIAQGGHLRITLLSDLPVHVDGEPWIQPAGQVVVLRSALKATMLKKSKNKIKRRNTEPMMKRNHFNIDI</sequence>
<dbReference type="GO" id="GO:0007200">
    <property type="term" value="P:phospholipase C-activating G protein-coupled receptor signaling pathway"/>
    <property type="evidence" value="ECO:0007669"/>
    <property type="project" value="InterPro"/>
</dbReference>
<dbReference type="InterPro" id="IPR001206">
    <property type="entry name" value="Diacylglycerol_kinase_cat_dom"/>
</dbReference>
<dbReference type="GO" id="GO:0004143">
    <property type="term" value="F:ATP-dependent diacylglycerol kinase activity"/>
    <property type="evidence" value="ECO:0007669"/>
    <property type="project" value="UniProtKB-EC"/>
</dbReference>
<organism evidence="17 18">
    <name type="scientific">Mytilus coruscus</name>
    <name type="common">Sea mussel</name>
    <dbReference type="NCBI Taxonomy" id="42192"/>
    <lineage>
        <taxon>Eukaryota</taxon>
        <taxon>Metazoa</taxon>
        <taxon>Spiralia</taxon>
        <taxon>Lophotrochozoa</taxon>
        <taxon>Mollusca</taxon>
        <taxon>Bivalvia</taxon>
        <taxon>Autobranchia</taxon>
        <taxon>Pteriomorphia</taxon>
        <taxon>Mytilida</taxon>
        <taxon>Mytiloidea</taxon>
        <taxon>Mytilidae</taxon>
        <taxon>Mytilinae</taxon>
        <taxon>Mytilus</taxon>
    </lineage>
</organism>
<evidence type="ECO:0000256" key="10">
    <source>
        <dbReference type="ARBA" id="ARBA00022840"/>
    </source>
</evidence>
<dbReference type="SUPFAM" id="SSF111331">
    <property type="entry name" value="NAD kinase/diacylglycerol kinase-like"/>
    <property type="match status" value="1"/>
</dbReference>
<keyword evidence="5" id="KW-0677">Repeat</keyword>
<keyword evidence="4" id="KW-0479">Metal-binding</keyword>
<keyword evidence="11" id="KW-0472">Membrane</keyword>
<keyword evidence="18" id="KW-1185">Reference proteome</keyword>
<evidence type="ECO:0000313" key="18">
    <source>
        <dbReference type="Proteomes" id="UP000507470"/>
    </source>
</evidence>
<accession>A0A6J8E5L1</accession>
<dbReference type="EMBL" id="CACVKT020008353">
    <property type="protein sequence ID" value="CAC5414852.1"/>
    <property type="molecule type" value="Genomic_DNA"/>
</dbReference>
<feature type="region of interest" description="Disordered" evidence="13">
    <location>
        <begin position="308"/>
        <end position="343"/>
    </location>
</feature>
<feature type="region of interest" description="Disordered" evidence="13">
    <location>
        <begin position="1"/>
        <end position="21"/>
    </location>
</feature>
<dbReference type="PRINTS" id="PR00008">
    <property type="entry name" value="DAGPEDOMAIN"/>
</dbReference>
<proteinExistence type="inferred from homology"/>
<dbReference type="InterPro" id="IPR037607">
    <property type="entry name" value="DGK"/>
</dbReference>
<dbReference type="InterPro" id="IPR000159">
    <property type="entry name" value="RA_dom"/>
</dbReference>
<feature type="domain" description="DAGKc" evidence="15">
    <location>
        <begin position="635"/>
        <end position="773"/>
    </location>
</feature>
<dbReference type="FunFam" id="3.30.60.20:FF:000058">
    <property type="entry name" value="Diacylglycerol kinase"/>
    <property type="match status" value="1"/>
</dbReference>
<dbReference type="InterPro" id="IPR002219">
    <property type="entry name" value="PKC_DAG/PE"/>
</dbReference>
<dbReference type="GO" id="GO:0016020">
    <property type="term" value="C:membrane"/>
    <property type="evidence" value="ECO:0007669"/>
    <property type="project" value="UniProtKB-SubCell"/>
</dbReference>
<dbReference type="SMART" id="SM00045">
    <property type="entry name" value="DAGKa"/>
    <property type="match status" value="1"/>
</dbReference>
<dbReference type="Gene3D" id="3.10.20.90">
    <property type="entry name" value="Phosphatidylinositol 3-kinase Catalytic Subunit, Chain A, domain 1"/>
    <property type="match status" value="1"/>
</dbReference>
<evidence type="ECO:0000256" key="1">
    <source>
        <dbReference type="ARBA" id="ARBA00004370"/>
    </source>
</evidence>
<evidence type="ECO:0000256" key="7">
    <source>
        <dbReference type="ARBA" id="ARBA00022771"/>
    </source>
</evidence>
<dbReference type="InterPro" id="IPR017438">
    <property type="entry name" value="ATP-NAD_kinase_N"/>
</dbReference>
<dbReference type="Pfam" id="PF00609">
    <property type="entry name" value="DAGK_acc"/>
    <property type="match status" value="1"/>
</dbReference>
<comment type="similarity">
    <text evidence="2 12">Belongs to the eukaryotic diacylglycerol kinase family.</text>
</comment>
<keyword evidence="6 12" id="KW-0547">Nucleotide-binding</keyword>
<keyword evidence="8 12" id="KW-0418">Kinase</keyword>
<feature type="domain" description="Ras-associating" evidence="16">
    <location>
        <begin position="346"/>
        <end position="440"/>
    </location>
</feature>
<dbReference type="CDD" id="cd20803">
    <property type="entry name" value="C1_DGKtheta_typeV_rpt1"/>
    <property type="match status" value="1"/>
</dbReference>
<dbReference type="CDD" id="cd17111">
    <property type="entry name" value="RA1_DAGK-theta"/>
    <property type="match status" value="1"/>
</dbReference>
<evidence type="ECO:0000256" key="8">
    <source>
        <dbReference type="ARBA" id="ARBA00022777"/>
    </source>
</evidence>
<evidence type="ECO:0000259" key="16">
    <source>
        <dbReference type="PROSITE" id="PS50200"/>
    </source>
</evidence>
<dbReference type="Pfam" id="PF00781">
    <property type="entry name" value="DAGK_cat"/>
    <property type="match status" value="1"/>
</dbReference>
<dbReference type="Proteomes" id="UP000507470">
    <property type="component" value="Unassembled WGS sequence"/>
</dbReference>
<dbReference type="Gene3D" id="3.40.50.10330">
    <property type="entry name" value="Probable inorganic polyphosphate/atp-NAD kinase, domain 1"/>
    <property type="match status" value="1"/>
</dbReference>
<evidence type="ECO:0000256" key="5">
    <source>
        <dbReference type="ARBA" id="ARBA00022737"/>
    </source>
</evidence>
<dbReference type="Gene3D" id="2.60.200.40">
    <property type="match status" value="1"/>
</dbReference>
<dbReference type="EMBL" id="CACVKT020008353">
    <property type="protein sequence ID" value="CAC5414851.1"/>
    <property type="molecule type" value="Genomic_DNA"/>
</dbReference>
<dbReference type="CDD" id="cd01783">
    <property type="entry name" value="RA2_DAGK-theta"/>
    <property type="match status" value="1"/>
</dbReference>
<reference evidence="17 18" key="1">
    <citation type="submission" date="2020-06" db="EMBL/GenBank/DDBJ databases">
        <authorList>
            <person name="Li R."/>
            <person name="Bekaert M."/>
        </authorList>
    </citation>
    <scope>NUCLEOTIDE SEQUENCE [LARGE SCALE GENOMIC DNA]</scope>
    <source>
        <strain evidence="18">wild</strain>
        <strain evidence="17">Wild</strain>
    </source>
</reference>
<gene>
    <name evidence="17" type="ORF">MCOR_47591</name>
</gene>
<feature type="domain" description="Phorbol-ester/DAG-type" evidence="14">
    <location>
        <begin position="86"/>
        <end position="166"/>
    </location>
</feature>
<dbReference type="Pfam" id="PF24099">
    <property type="entry name" value="RBD_DGKtheta"/>
    <property type="match status" value="1"/>
</dbReference>
<dbReference type="SMART" id="SM00046">
    <property type="entry name" value="DAGKc"/>
    <property type="match status" value="1"/>
</dbReference>
<evidence type="ECO:0000256" key="12">
    <source>
        <dbReference type="RuleBase" id="RU361128"/>
    </source>
</evidence>
<evidence type="ECO:0000256" key="9">
    <source>
        <dbReference type="ARBA" id="ARBA00022833"/>
    </source>
</evidence>
<dbReference type="Pfam" id="PF00130">
    <property type="entry name" value="C1_1"/>
    <property type="match status" value="2"/>
</dbReference>
<dbReference type="OrthoDB" id="242257at2759"/>
<dbReference type="Pfam" id="PF00788">
    <property type="entry name" value="RA"/>
    <property type="match status" value="2"/>
</dbReference>
<dbReference type="CDD" id="cd20804">
    <property type="entry name" value="C1_DGKtheta_typeV_rpt2"/>
    <property type="match status" value="1"/>
</dbReference>
<dbReference type="AlphaFoldDB" id="A0A6J8E5L1"/>
<name>A0A6J8E5L1_MYTCO</name>
<dbReference type="InterPro" id="IPR056392">
    <property type="entry name" value="DGKtheta_RBD"/>
</dbReference>
<evidence type="ECO:0000256" key="11">
    <source>
        <dbReference type="ARBA" id="ARBA00023136"/>
    </source>
</evidence>
<evidence type="ECO:0000256" key="6">
    <source>
        <dbReference type="ARBA" id="ARBA00022741"/>
    </source>
</evidence>
<dbReference type="FunFam" id="2.60.200.40:FF:000004">
    <property type="entry name" value="Diacylglycerol kinase"/>
    <property type="match status" value="1"/>
</dbReference>
<keyword evidence="3 12" id="KW-0808">Transferase</keyword>
<feature type="domain" description="Ras-associating" evidence="16">
    <location>
        <begin position="443"/>
        <end position="544"/>
    </location>
</feature>
<dbReference type="InterPro" id="IPR029071">
    <property type="entry name" value="Ubiquitin-like_domsf"/>
</dbReference>
<dbReference type="SUPFAM" id="SSF54236">
    <property type="entry name" value="Ubiquitin-like"/>
    <property type="match status" value="2"/>
</dbReference>
<dbReference type="PROSITE" id="PS50081">
    <property type="entry name" value="ZF_DAG_PE_2"/>
    <property type="match status" value="3"/>
</dbReference>
<dbReference type="Gene3D" id="3.30.60.20">
    <property type="match status" value="3"/>
</dbReference>
<dbReference type="PROSITE" id="PS50200">
    <property type="entry name" value="RA"/>
    <property type="match status" value="2"/>
</dbReference>
<keyword evidence="7" id="KW-0863">Zinc-finger</keyword>
<dbReference type="InterPro" id="IPR016064">
    <property type="entry name" value="NAD/diacylglycerol_kinase_sf"/>
</dbReference>
<evidence type="ECO:0000313" key="17">
    <source>
        <dbReference type="EMBL" id="CAC5414852.1"/>
    </source>
</evidence>